<evidence type="ECO:0000256" key="2">
    <source>
        <dbReference type="ARBA" id="ARBA00005194"/>
    </source>
</evidence>
<proteinExistence type="inferred from homology"/>
<gene>
    <name evidence="16" type="ORF">BRENAR_LOCUS295</name>
</gene>
<comment type="similarity">
    <text evidence="3 14">Belongs to the very long-chain fatty acids dehydratase HACD family.</text>
</comment>
<feature type="transmembrane region" description="Helical" evidence="14">
    <location>
        <begin position="169"/>
        <end position="189"/>
    </location>
</feature>
<sequence length="245" mass="27324">MSAETVSRESDGSGELKSSSMASSSPSGHSSAPSSPAWVVNYNLVSGSLWSFIFIDTVFTAILFGQPQMFDLTSTWLTLIQSGAIVEMYNSAVGNVRSPLFTTVMQVASRFLLIFGIFQALPYSPANYHWSYITLSLAWSVSEIIRYYYYAAKTLSHGNPPRALTYLRYNAFTILYPIGISSEVFIVYSSLDEAAYVYGPLYKYFLIACLISYIPGAYILYSHMLKQRSKVLKQLANEKAIKKAE</sequence>
<comment type="catalytic activity">
    <reaction evidence="13 14">
        <text>a very-long-chain (3R)-3-hydroxyacyl-CoA = a very-long-chain (2E)-enoyl-CoA + H2O</text>
        <dbReference type="Rhea" id="RHEA:45812"/>
        <dbReference type="ChEBI" id="CHEBI:15377"/>
        <dbReference type="ChEBI" id="CHEBI:83728"/>
        <dbReference type="ChEBI" id="CHEBI:85440"/>
        <dbReference type="EC" id="4.2.1.134"/>
    </reaction>
</comment>
<dbReference type="OrthoDB" id="46988at2759"/>
<evidence type="ECO:0000256" key="8">
    <source>
        <dbReference type="ARBA" id="ARBA00022989"/>
    </source>
</evidence>
<dbReference type="FunCoup" id="A0A448YFA3">
    <property type="interactions" value="537"/>
</dbReference>
<accession>A0A448YFA3</accession>
<feature type="compositionally biased region" description="Basic and acidic residues" evidence="15">
    <location>
        <begin position="1"/>
        <end position="11"/>
    </location>
</feature>
<evidence type="ECO:0000256" key="7">
    <source>
        <dbReference type="ARBA" id="ARBA00022832"/>
    </source>
</evidence>
<evidence type="ECO:0000256" key="15">
    <source>
        <dbReference type="SAM" id="MobiDB-lite"/>
    </source>
</evidence>
<comment type="caution">
    <text evidence="14">Lacks conserved residue(s) required for the propagation of feature annotation.</text>
</comment>
<keyword evidence="11 14" id="KW-0275">Fatty acid biosynthesis</keyword>
<dbReference type="Proteomes" id="UP000290900">
    <property type="component" value="Unassembled WGS sequence"/>
</dbReference>
<dbReference type="InterPro" id="IPR007482">
    <property type="entry name" value="Tyr_Pase-like_PTPLA"/>
</dbReference>
<protein>
    <recommendedName>
        <fullName evidence="4 14">Very-long-chain (3R)-3-hydroxyacyl-CoA dehydratase</fullName>
        <ecNumber evidence="4 14">4.2.1.134</ecNumber>
    </recommendedName>
</protein>
<dbReference type="PANTHER" id="PTHR11035:SF3">
    <property type="entry name" value="VERY-LONG-CHAIN (3R)-3-HYDROXYACYL-COA DEHYDRATASE"/>
    <property type="match status" value="1"/>
</dbReference>
<keyword evidence="8 14" id="KW-1133">Transmembrane helix</keyword>
<evidence type="ECO:0000256" key="5">
    <source>
        <dbReference type="ARBA" id="ARBA00022516"/>
    </source>
</evidence>
<dbReference type="Pfam" id="PF04387">
    <property type="entry name" value="PTPLA"/>
    <property type="match status" value="1"/>
</dbReference>
<dbReference type="UniPathway" id="UPA00094"/>
<comment type="pathway">
    <text evidence="2 14">Lipid metabolism; fatty acid biosynthesis.</text>
</comment>
<evidence type="ECO:0000256" key="6">
    <source>
        <dbReference type="ARBA" id="ARBA00022692"/>
    </source>
</evidence>
<dbReference type="AlphaFoldDB" id="A0A448YFA3"/>
<comment type="subcellular location">
    <subcellularLocation>
        <location evidence="14">Endoplasmic reticulum membrane</location>
        <topology evidence="14">Multi-pass membrane protein</topology>
    </subcellularLocation>
    <subcellularLocation>
        <location evidence="1">Membrane</location>
        <topology evidence="1">Multi-pass membrane protein</topology>
    </subcellularLocation>
</comment>
<dbReference type="GO" id="GO:0005789">
    <property type="term" value="C:endoplasmic reticulum membrane"/>
    <property type="evidence" value="ECO:0007669"/>
    <property type="project" value="UniProtKB-SubCell"/>
</dbReference>
<dbReference type="EMBL" id="CAACVR010000001">
    <property type="protein sequence ID" value="VEU19558.1"/>
    <property type="molecule type" value="Genomic_DNA"/>
</dbReference>
<evidence type="ECO:0000256" key="12">
    <source>
        <dbReference type="ARBA" id="ARBA00023239"/>
    </source>
</evidence>
<comment type="function">
    <text evidence="14">Catalyzes the third of the four reactions of the long-chain fatty acids elongation cycle. This endoplasmic reticulum-bound enzymatic process, allows the addition of two carbons to the chain of long- and very long-chain fatty acids/VLCFAs per cycle. This enzyme catalyzes the dehydration of the 3-hydroxyacyl-CoA intermediate into trans-2,3-enoyl-CoA, within each cycle of fatty acid elongation. Thereby, it participates to the production of VLCFAs of different chain lengths that are involved in multiple biological processes as precursors of membrane lipids and lipid mediators.</text>
</comment>
<dbReference type="EC" id="4.2.1.134" evidence="4 14"/>
<keyword evidence="14" id="KW-0256">Endoplasmic reticulum</keyword>
<dbReference type="GO" id="GO:0030497">
    <property type="term" value="P:fatty acid elongation"/>
    <property type="evidence" value="ECO:0007669"/>
    <property type="project" value="TreeGrafter"/>
</dbReference>
<evidence type="ECO:0000256" key="3">
    <source>
        <dbReference type="ARBA" id="ARBA00007811"/>
    </source>
</evidence>
<name>A0A448YFA3_BRENA</name>
<evidence type="ECO:0000256" key="11">
    <source>
        <dbReference type="ARBA" id="ARBA00023160"/>
    </source>
</evidence>
<keyword evidence="10 14" id="KW-0472">Membrane</keyword>
<keyword evidence="17" id="KW-1185">Reference proteome</keyword>
<feature type="transmembrane region" description="Helical" evidence="14">
    <location>
        <begin position="130"/>
        <end position="149"/>
    </location>
</feature>
<dbReference type="GO" id="GO:0102158">
    <property type="term" value="F:very-long-chain (3R)-3-hydroxyacyl-CoA dehydratase activity"/>
    <property type="evidence" value="ECO:0007669"/>
    <property type="project" value="UniProtKB-EC"/>
</dbReference>
<evidence type="ECO:0000256" key="1">
    <source>
        <dbReference type="ARBA" id="ARBA00004141"/>
    </source>
</evidence>
<dbReference type="STRING" id="13370.A0A448YFA3"/>
<keyword evidence="12 14" id="KW-0456">Lyase</keyword>
<keyword evidence="9 14" id="KW-0443">Lipid metabolism</keyword>
<evidence type="ECO:0000256" key="13">
    <source>
        <dbReference type="ARBA" id="ARBA00036671"/>
    </source>
</evidence>
<evidence type="ECO:0000256" key="4">
    <source>
        <dbReference type="ARBA" id="ARBA00013122"/>
    </source>
</evidence>
<evidence type="ECO:0000313" key="17">
    <source>
        <dbReference type="Proteomes" id="UP000290900"/>
    </source>
</evidence>
<dbReference type="InParanoid" id="A0A448YFA3"/>
<keyword evidence="7 14" id="KW-0276">Fatty acid metabolism</keyword>
<organism evidence="16 17">
    <name type="scientific">Brettanomyces naardenensis</name>
    <name type="common">Yeast</name>
    <dbReference type="NCBI Taxonomy" id="13370"/>
    <lineage>
        <taxon>Eukaryota</taxon>
        <taxon>Fungi</taxon>
        <taxon>Dikarya</taxon>
        <taxon>Ascomycota</taxon>
        <taxon>Saccharomycotina</taxon>
        <taxon>Pichiomycetes</taxon>
        <taxon>Pichiales</taxon>
        <taxon>Pichiaceae</taxon>
        <taxon>Brettanomyces</taxon>
    </lineage>
</organism>
<dbReference type="GO" id="GO:0042761">
    <property type="term" value="P:very long-chain fatty acid biosynthetic process"/>
    <property type="evidence" value="ECO:0007669"/>
    <property type="project" value="TreeGrafter"/>
</dbReference>
<evidence type="ECO:0000313" key="16">
    <source>
        <dbReference type="EMBL" id="VEU19558.1"/>
    </source>
</evidence>
<feature type="region of interest" description="Disordered" evidence="15">
    <location>
        <begin position="1"/>
        <end position="33"/>
    </location>
</feature>
<evidence type="ECO:0000256" key="10">
    <source>
        <dbReference type="ARBA" id="ARBA00023136"/>
    </source>
</evidence>
<feature type="compositionally biased region" description="Low complexity" evidence="15">
    <location>
        <begin position="18"/>
        <end position="33"/>
    </location>
</feature>
<feature type="transmembrane region" description="Helical" evidence="14">
    <location>
        <begin position="44"/>
        <end position="64"/>
    </location>
</feature>
<keyword evidence="6 14" id="KW-0812">Transmembrane</keyword>
<keyword evidence="5 14" id="KW-0444">Lipid biosynthesis</keyword>
<feature type="transmembrane region" description="Helical" evidence="14">
    <location>
        <begin position="201"/>
        <end position="221"/>
    </location>
</feature>
<evidence type="ECO:0000256" key="14">
    <source>
        <dbReference type="RuleBase" id="RU363109"/>
    </source>
</evidence>
<evidence type="ECO:0000256" key="9">
    <source>
        <dbReference type="ARBA" id="ARBA00023098"/>
    </source>
</evidence>
<dbReference type="PANTHER" id="PTHR11035">
    <property type="entry name" value="VERY-LONG-CHAIN (3R)-3-HYDROXYACYL-COA DEHYDRATASE"/>
    <property type="match status" value="1"/>
</dbReference>
<reference evidence="16 17" key="1">
    <citation type="submission" date="2018-12" db="EMBL/GenBank/DDBJ databases">
        <authorList>
            <person name="Tiukova I."/>
            <person name="Dainat J."/>
        </authorList>
    </citation>
    <scope>NUCLEOTIDE SEQUENCE [LARGE SCALE GENOMIC DNA]</scope>
</reference>
<dbReference type="GO" id="GO:0030148">
    <property type="term" value="P:sphingolipid biosynthetic process"/>
    <property type="evidence" value="ECO:0007669"/>
    <property type="project" value="TreeGrafter"/>
</dbReference>